<dbReference type="VEuPathDB" id="MicrosporidiaDB:EDEG_01693"/>
<dbReference type="EMBL" id="AFBI03000025">
    <property type="protein sequence ID" value="EJW04020.1"/>
    <property type="molecule type" value="Genomic_DNA"/>
</dbReference>
<evidence type="ECO:0000313" key="1">
    <source>
        <dbReference type="EMBL" id="EJW04020.1"/>
    </source>
</evidence>
<keyword evidence="2" id="KW-1185">Reference proteome</keyword>
<protein>
    <submittedName>
        <fullName evidence="1">Uncharacterized protein</fullName>
    </submittedName>
</protein>
<gene>
    <name evidence="1" type="ORF">EDEG_01693</name>
</gene>
<organism evidence="1 2">
    <name type="scientific">Edhazardia aedis (strain USNM 41457)</name>
    <name type="common">Microsporidian parasite</name>
    <dbReference type="NCBI Taxonomy" id="1003232"/>
    <lineage>
        <taxon>Eukaryota</taxon>
        <taxon>Fungi</taxon>
        <taxon>Fungi incertae sedis</taxon>
        <taxon>Microsporidia</taxon>
        <taxon>Edhazardia</taxon>
    </lineage>
</organism>
<reference evidence="1 2" key="1">
    <citation type="submission" date="2011-08" db="EMBL/GenBank/DDBJ databases">
        <authorList>
            <person name="Liu Z.J."/>
            <person name="Shi F.L."/>
            <person name="Lu J.Q."/>
            <person name="Li M."/>
            <person name="Wang Z.L."/>
        </authorList>
    </citation>
    <scope>NUCLEOTIDE SEQUENCE [LARGE SCALE GENOMIC DNA]</scope>
    <source>
        <strain evidence="1 2">USNM 41457</strain>
    </source>
</reference>
<dbReference type="Proteomes" id="UP000003163">
    <property type="component" value="Unassembled WGS sequence"/>
</dbReference>
<evidence type="ECO:0000313" key="2">
    <source>
        <dbReference type="Proteomes" id="UP000003163"/>
    </source>
</evidence>
<dbReference type="InParanoid" id="J9DNA5"/>
<dbReference type="HOGENOM" id="CLU_413323_0_0_1"/>
<name>J9DNA5_EDHAE</name>
<proteinExistence type="predicted"/>
<accession>J9DNA5</accession>
<reference evidence="2" key="2">
    <citation type="submission" date="2015-07" db="EMBL/GenBank/DDBJ databases">
        <title>Contrasting host-pathogen interactions and genome evolution in two generalist and specialist microsporidian pathogens of mosquitoes.</title>
        <authorList>
            <consortium name="The Broad Institute Genomics Platform"/>
            <consortium name="The Broad Institute Genome Sequencing Center for Infectious Disease"/>
            <person name="Cuomo C.A."/>
            <person name="Sanscrainte N.D."/>
            <person name="Goldberg J.M."/>
            <person name="Heiman D."/>
            <person name="Young S."/>
            <person name="Zeng Q."/>
            <person name="Becnel J.J."/>
            <person name="Birren B.W."/>
        </authorList>
    </citation>
    <scope>NUCLEOTIDE SEQUENCE [LARGE SCALE GENOMIC DNA]</scope>
    <source>
        <strain evidence="2">USNM 41457</strain>
    </source>
</reference>
<comment type="caution">
    <text evidence="1">The sequence shown here is derived from an EMBL/GenBank/DDBJ whole genome shotgun (WGS) entry which is preliminary data.</text>
</comment>
<sequence length="614" mass="73024">MFYSIFSQLIYVLSTANSAEFTYNQDLQMNANPAQQHTEILSNTMQTSINLDTEQNKIFLKDRLKYDFLKSLCEFNKLFYTFSFYSSSLCFEERSKIKNCKFEIVICFGFMEIYAYSYIFSSNELKENVDSDCGIFNDIMLEYNDKFAKYFSLISDSSKANTNICIYDQLLNGFEILKEFNIRIISFIYNRCDKERNFAIRYCTSLLEILKIYNINTLLFLSKQNMNDMTLHHTKYSIVDILSSFNMHFILNLFNSSCLVNINNISLCTMENAAELHEEFIIKYNEHKKNSMRTHDSDGFEKIITSFVEIFKKYFEQNNGLIQFFKNVTDDSICYYCVLEHSINIYDEFLAKMKFESINNSIQYHRREQIAESSTNSIKNDINDLYNQQDKNSDSIFINRQKELIENLKLYNILIFSYLPKDNNSCECKLNDYDILLNALTDFNKKFHSYFIFFESFYCENTQEKNIEEEQIIRFFNINEKESSENVDTSPKTRFKTEYQLNQNITKIPEIVEKQIQEAKEASIDALKKYNSVIFNKFSCINRFIEEHKCISKEKKCKIEELQKNIFAWSKVYTYFIDYFEESGQFFNEIKSNNENPQKHNNSHYVAKFNAECN</sequence>
<dbReference type="AlphaFoldDB" id="J9DNA5"/>